<dbReference type="Proteomes" id="UP000199071">
    <property type="component" value="Unassembled WGS sequence"/>
</dbReference>
<keyword evidence="2" id="KW-1185">Reference proteome</keyword>
<evidence type="ECO:0008006" key="3">
    <source>
        <dbReference type="Google" id="ProtNLM"/>
    </source>
</evidence>
<evidence type="ECO:0000313" key="2">
    <source>
        <dbReference type="Proteomes" id="UP000199071"/>
    </source>
</evidence>
<sequence>MAEQFSILCGEAAPDQCGEGVIRLDVDGAEGTAERVNLKVDHISCKMVATVPGRLVDLLEIAAYVYAADQLVTRGGPKMRGMGQAWRRTLDFSIPVRDVAFWQCPEVRDCLIQTLSFLSDDYYEFQFMGATNPRRIDERLDLSGEGAPRGFSPDHVILFSGGLDSLAGAASLLQSDEKVALISHHASSAIQARQRDLVEELRRRAPPGHVFHVPVRVTRGLDPPRSFTQRTRSFLFASLAMVVARLFDQSRAVFFENGVVSVNLPIAEHVVGSRATRTTHPKVLADYSRLFSLIAETEFTVANPYFWDTKAEVLRRLADAGAADLIGRSFSCSHVRLSVAKGQQCGICTQCLDRRFGVLTARLEEHDPQDGYAVDLLTGARTDPQEAAVAESFVLSATRYPEMSDTAFFARYGGLLRVLRHLPGDMNENAARLFELHRRHGLGVRNVVDGALGRLSSLSSVSSLPPTCLLSLMRSSFGTPALRVVDPTETEPPVAKQATVRDVPTIPRPLVVCLAHEIRKVIIADDVELGASAYSLLCELVDRRLGDLSARRSTDEFEFLPTRRLAASLNIDESALRKRIARVRKDIRDGFERAFRIQPTNDEVIESVKWSGYRLNAYTQIGSVPHIGARDLGDVTTLARVSRHPKKDDGNQSSHGG</sequence>
<gene>
    <name evidence="1" type="ORF">SAMN02982931_03607</name>
</gene>
<reference evidence="1 2" key="1">
    <citation type="submission" date="2016-10" db="EMBL/GenBank/DDBJ databases">
        <authorList>
            <person name="de Groot N.N."/>
        </authorList>
    </citation>
    <scope>NUCLEOTIDE SEQUENCE [LARGE SCALE GENOMIC DNA]</scope>
    <source>
        <strain evidence="1 2">ATCC 35022</strain>
    </source>
</reference>
<organism evidence="1 2">
    <name type="scientific">Bauldia litoralis</name>
    <dbReference type="NCBI Taxonomy" id="665467"/>
    <lineage>
        <taxon>Bacteria</taxon>
        <taxon>Pseudomonadati</taxon>
        <taxon>Pseudomonadota</taxon>
        <taxon>Alphaproteobacteria</taxon>
        <taxon>Hyphomicrobiales</taxon>
        <taxon>Kaistiaceae</taxon>
        <taxon>Bauldia</taxon>
    </lineage>
</organism>
<dbReference type="InterPro" id="IPR014729">
    <property type="entry name" value="Rossmann-like_a/b/a_fold"/>
</dbReference>
<dbReference type="AlphaFoldDB" id="A0A1G6DQ12"/>
<dbReference type="RefSeq" id="WP_090878510.1">
    <property type="nucleotide sequence ID" value="NZ_FMXQ01000008.1"/>
</dbReference>
<evidence type="ECO:0000313" key="1">
    <source>
        <dbReference type="EMBL" id="SDB47202.1"/>
    </source>
</evidence>
<dbReference type="OrthoDB" id="9789567at2"/>
<accession>A0A1G6DQ12</accession>
<dbReference type="EMBL" id="FMXQ01000008">
    <property type="protein sequence ID" value="SDB47202.1"/>
    <property type="molecule type" value="Genomic_DNA"/>
</dbReference>
<proteinExistence type="predicted"/>
<dbReference type="SUPFAM" id="SSF52402">
    <property type="entry name" value="Adenine nucleotide alpha hydrolases-like"/>
    <property type="match status" value="1"/>
</dbReference>
<protein>
    <recommendedName>
        <fullName evidence="3">7-cyano-7-deazaguanine synthase (Queuosine biosynthesis)</fullName>
    </recommendedName>
</protein>
<dbReference type="STRING" id="665467.SAMN02982931_03607"/>
<name>A0A1G6DQ12_9HYPH</name>
<dbReference type="Gene3D" id="3.40.50.620">
    <property type="entry name" value="HUPs"/>
    <property type="match status" value="1"/>
</dbReference>